<keyword evidence="2" id="KW-1185">Reference proteome</keyword>
<dbReference type="OrthoDB" id="7485566at2759"/>
<accession>A0A8J6CDE6</accession>
<protein>
    <recommendedName>
        <fullName evidence="3">Reverse transcriptase domain-containing protein</fullName>
    </recommendedName>
</protein>
<evidence type="ECO:0000313" key="2">
    <source>
        <dbReference type="Proteomes" id="UP000751190"/>
    </source>
</evidence>
<dbReference type="Proteomes" id="UP000751190">
    <property type="component" value="Unassembled WGS sequence"/>
</dbReference>
<organism evidence="1 2">
    <name type="scientific">Diacronema lutheri</name>
    <name type="common">Unicellular marine alga</name>
    <name type="synonym">Monochrysis lutheri</name>
    <dbReference type="NCBI Taxonomy" id="2081491"/>
    <lineage>
        <taxon>Eukaryota</taxon>
        <taxon>Haptista</taxon>
        <taxon>Haptophyta</taxon>
        <taxon>Pavlovophyceae</taxon>
        <taxon>Pavlovales</taxon>
        <taxon>Pavlovaceae</taxon>
        <taxon>Diacronema</taxon>
    </lineage>
</organism>
<name>A0A8J6CDE6_DIALT</name>
<evidence type="ECO:0000313" key="1">
    <source>
        <dbReference type="EMBL" id="KAG8468519.1"/>
    </source>
</evidence>
<comment type="caution">
    <text evidence="1">The sequence shown here is derived from an EMBL/GenBank/DDBJ whole genome shotgun (WGS) entry which is preliminary data.</text>
</comment>
<proteinExistence type="predicted"/>
<reference evidence="1" key="1">
    <citation type="submission" date="2021-05" db="EMBL/GenBank/DDBJ databases">
        <title>The genome of the haptophyte Pavlova lutheri (Diacronema luteri, Pavlovales) - a model for lipid biosynthesis in eukaryotic algae.</title>
        <authorList>
            <person name="Hulatt C.J."/>
            <person name="Posewitz M.C."/>
        </authorList>
    </citation>
    <scope>NUCLEOTIDE SEQUENCE</scope>
    <source>
        <strain evidence="1">NIVA-4/92</strain>
    </source>
</reference>
<sequence length="393" mass="42246">MPPATAHRSMQGGTYAALDHLTVMQAAGLAPDSAVPMLVSVPHDFSERFAAAFVQVIHKLRDAEADEGTGGHGARQPATERALKMLLLLPALLLRATRADKVRVGKQLAARFAAWEAGDYDQLVAHWERDCSWHAARAFQSSQDADERLHKRVLALIAKGKVSDARRLLESLGVADIARPEVLAQMAAKHPVRTADVDDGLADRDDLPRVVISPEDIVTAFRSLDTDKAAGASTWRYEYLIALVPTVPFPSIMAADAAHSGAYFATRFANNLLPAWFNFVFSSVRLLALRKCTPGVDGREDARPVGIGCALRRAVSKAVVSRASHKALAAGYFAPQQLGVAVPSGGTKLVLSVRELLDADPTLCIVAVDVSNAFNSVRGAGLRGRRQRRGTSP</sequence>
<gene>
    <name evidence="1" type="ORF">KFE25_013602</name>
</gene>
<evidence type="ECO:0008006" key="3">
    <source>
        <dbReference type="Google" id="ProtNLM"/>
    </source>
</evidence>
<dbReference type="AlphaFoldDB" id="A0A8J6CDE6"/>
<dbReference type="EMBL" id="JAGTXO010000004">
    <property type="protein sequence ID" value="KAG8468519.1"/>
    <property type="molecule type" value="Genomic_DNA"/>
</dbReference>